<feature type="domain" description="SHSP" evidence="4">
    <location>
        <begin position="1"/>
        <end position="120"/>
    </location>
</feature>
<dbReference type="PANTHER" id="PTHR11527">
    <property type="entry name" value="HEAT-SHOCK PROTEIN 20 FAMILY MEMBER"/>
    <property type="match status" value="1"/>
</dbReference>
<dbReference type="OrthoDB" id="1431247at2759"/>
<reference evidence="5 6" key="1">
    <citation type="submission" date="2016-12" db="EMBL/GenBank/DDBJ databases">
        <title>The genomes of Aspergillus section Nigri reveals drivers in fungal speciation.</title>
        <authorList>
            <consortium name="DOE Joint Genome Institute"/>
            <person name="Vesth T.C."/>
            <person name="Nybo J."/>
            <person name="Theobald S."/>
            <person name="Brandl J."/>
            <person name="Frisvad J.C."/>
            <person name="Nielsen K.F."/>
            <person name="Lyhne E.K."/>
            <person name="Kogle M.E."/>
            <person name="Kuo A."/>
            <person name="Riley R."/>
            <person name="Clum A."/>
            <person name="Nolan M."/>
            <person name="Lipzen A."/>
            <person name="Salamov A."/>
            <person name="Henrissat B."/>
            <person name="Wiebenga A."/>
            <person name="De Vries R.P."/>
            <person name="Grigoriev I.V."/>
            <person name="Mortensen U.H."/>
            <person name="Andersen M.R."/>
            <person name="Baker S.E."/>
        </authorList>
    </citation>
    <scope>NUCLEOTIDE SEQUENCE [LARGE SCALE GENOMIC DNA]</scope>
    <source>
        <strain evidence="5 6">CBS 115572</strain>
    </source>
</reference>
<dbReference type="Gene3D" id="2.60.40.790">
    <property type="match status" value="1"/>
</dbReference>
<keyword evidence="6" id="KW-1185">Reference proteome</keyword>
<dbReference type="InterPro" id="IPR008978">
    <property type="entry name" value="HSP20-like_chaperone"/>
</dbReference>
<proteinExistence type="inferred from homology"/>
<comment type="similarity">
    <text evidence="2 3">Belongs to the small heat shock protein (HSP20) family.</text>
</comment>
<accession>A0A317VJS9</accession>
<dbReference type="InterPro" id="IPR002068">
    <property type="entry name" value="A-crystallin/Hsp20_dom"/>
</dbReference>
<dbReference type="Proteomes" id="UP000246702">
    <property type="component" value="Unassembled WGS sequence"/>
</dbReference>
<dbReference type="GeneID" id="37114816"/>
<dbReference type="AlphaFoldDB" id="A0A317VJS9"/>
<dbReference type="SUPFAM" id="SSF49764">
    <property type="entry name" value="HSP20-like chaperones"/>
    <property type="match status" value="1"/>
</dbReference>
<evidence type="ECO:0000256" key="1">
    <source>
        <dbReference type="ARBA" id="ARBA00023016"/>
    </source>
</evidence>
<evidence type="ECO:0000313" key="6">
    <source>
        <dbReference type="Proteomes" id="UP000246702"/>
    </source>
</evidence>
<evidence type="ECO:0000259" key="4">
    <source>
        <dbReference type="PROSITE" id="PS01031"/>
    </source>
</evidence>
<protein>
    <submittedName>
        <fullName evidence="5">HSP20-like chaperone</fullName>
    </submittedName>
</protein>
<evidence type="ECO:0000313" key="5">
    <source>
        <dbReference type="EMBL" id="PWY72160.1"/>
    </source>
</evidence>
<comment type="caution">
    <text evidence="5">The sequence shown here is derived from an EMBL/GenBank/DDBJ whole genome shotgun (WGS) entry which is preliminary data.</text>
</comment>
<dbReference type="RefSeq" id="XP_025463113.1">
    <property type="nucleotide sequence ID" value="XM_025612673.1"/>
</dbReference>
<dbReference type="InterPro" id="IPR031107">
    <property type="entry name" value="Small_HSP"/>
</dbReference>
<dbReference type="CDD" id="cd06464">
    <property type="entry name" value="ACD_sHsps-like"/>
    <property type="match status" value="1"/>
</dbReference>
<evidence type="ECO:0000256" key="3">
    <source>
        <dbReference type="RuleBase" id="RU003616"/>
    </source>
</evidence>
<keyword evidence="1" id="KW-0346">Stress response</keyword>
<name>A0A317VJS9_9EURO</name>
<organism evidence="5 6">
    <name type="scientific">Aspergillus sclerotioniger CBS 115572</name>
    <dbReference type="NCBI Taxonomy" id="1450535"/>
    <lineage>
        <taxon>Eukaryota</taxon>
        <taxon>Fungi</taxon>
        <taxon>Dikarya</taxon>
        <taxon>Ascomycota</taxon>
        <taxon>Pezizomycotina</taxon>
        <taxon>Eurotiomycetes</taxon>
        <taxon>Eurotiomycetidae</taxon>
        <taxon>Eurotiales</taxon>
        <taxon>Aspergillaceae</taxon>
        <taxon>Aspergillus</taxon>
        <taxon>Aspergillus subgen. Circumdati</taxon>
    </lineage>
</organism>
<gene>
    <name evidence="5" type="ORF">BO94DRAFT_539285</name>
</gene>
<dbReference type="EMBL" id="MSFK01000034">
    <property type="protein sequence ID" value="PWY72160.1"/>
    <property type="molecule type" value="Genomic_DNA"/>
</dbReference>
<dbReference type="STRING" id="1450535.A0A317VJS9"/>
<sequence length="120" mass="13989">MSSKTQTPRFDILETPDGYTLEGEYPGIKREDVFIHFPKPSTIVIQGYVKPKDPFEGYEGRGWWVSERVTGKSYRAFIFPMEIDVERTVVKLADGILSIQVMKHDTGREKEWCAKWEMVR</sequence>
<evidence type="ECO:0000256" key="2">
    <source>
        <dbReference type="PROSITE-ProRule" id="PRU00285"/>
    </source>
</evidence>
<dbReference type="PROSITE" id="PS01031">
    <property type="entry name" value="SHSP"/>
    <property type="match status" value="1"/>
</dbReference>
<dbReference type="Pfam" id="PF00011">
    <property type="entry name" value="HSP20"/>
    <property type="match status" value="1"/>
</dbReference>